<reference evidence="2 3" key="1">
    <citation type="submission" date="2021-06" db="EMBL/GenBank/DDBJ databases">
        <authorList>
            <person name="Palmer J.M."/>
        </authorList>
    </citation>
    <scope>NUCLEOTIDE SEQUENCE [LARGE SCALE GENOMIC DNA]</scope>
    <source>
        <strain evidence="2 3">XC_2019</strain>
        <tissue evidence="2">Muscle</tissue>
    </source>
</reference>
<evidence type="ECO:0000313" key="3">
    <source>
        <dbReference type="Proteomes" id="UP001434883"/>
    </source>
</evidence>
<comment type="caution">
    <text evidence="2">The sequence shown here is derived from an EMBL/GenBank/DDBJ whole genome shotgun (WGS) entry which is preliminary data.</text>
</comment>
<evidence type="ECO:0000256" key="1">
    <source>
        <dbReference type="SAM" id="Phobius"/>
    </source>
</evidence>
<keyword evidence="3" id="KW-1185">Reference proteome</keyword>
<organism evidence="2 3">
    <name type="scientific">Xenoophorus captivus</name>
    <dbReference type="NCBI Taxonomy" id="1517983"/>
    <lineage>
        <taxon>Eukaryota</taxon>
        <taxon>Metazoa</taxon>
        <taxon>Chordata</taxon>
        <taxon>Craniata</taxon>
        <taxon>Vertebrata</taxon>
        <taxon>Euteleostomi</taxon>
        <taxon>Actinopterygii</taxon>
        <taxon>Neopterygii</taxon>
        <taxon>Teleostei</taxon>
        <taxon>Neoteleostei</taxon>
        <taxon>Acanthomorphata</taxon>
        <taxon>Ovalentaria</taxon>
        <taxon>Atherinomorphae</taxon>
        <taxon>Cyprinodontiformes</taxon>
        <taxon>Goodeidae</taxon>
        <taxon>Xenoophorus</taxon>
    </lineage>
</organism>
<protein>
    <submittedName>
        <fullName evidence="2">Uncharacterized protein</fullName>
    </submittedName>
</protein>
<proteinExistence type="predicted"/>
<dbReference type="EMBL" id="JAHRIN010076147">
    <property type="protein sequence ID" value="MEQ2217806.1"/>
    <property type="molecule type" value="Genomic_DNA"/>
</dbReference>
<gene>
    <name evidence="2" type="ORF">XENOCAPTIV_023210</name>
</gene>
<keyword evidence="1" id="KW-1133">Transmembrane helix</keyword>
<evidence type="ECO:0000313" key="2">
    <source>
        <dbReference type="EMBL" id="MEQ2217806.1"/>
    </source>
</evidence>
<dbReference type="InterPro" id="IPR042319">
    <property type="entry name" value="GINM1"/>
</dbReference>
<sequence>MCQWVEQARERLRDFCYESLPIFFLVMWVVVIGVVGSAFIVKILDLFFPACEHKRNWQFLLGSAEITRWLSSQQDPNSSIHFSYFSRSAAETDLETFFRADSKSSMVVGMCISSRERLRISSGVRPSILRLIAIREASLKHQAAITVIKMLRF</sequence>
<keyword evidence="1" id="KW-0472">Membrane</keyword>
<dbReference type="Proteomes" id="UP001434883">
    <property type="component" value="Unassembled WGS sequence"/>
</dbReference>
<name>A0ABV0SD65_9TELE</name>
<feature type="transmembrane region" description="Helical" evidence="1">
    <location>
        <begin position="22"/>
        <end position="48"/>
    </location>
</feature>
<dbReference type="PANTHER" id="PTHR28549:SF1">
    <property type="entry name" value="GLYCOPROTEIN INTEGRAL MEMBRANE PROTEIN 1"/>
    <property type="match status" value="1"/>
</dbReference>
<dbReference type="PANTHER" id="PTHR28549">
    <property type="entry name" value="GLYCOPROTEIN INTEGRAL MEMBRANE PROTEIN 1"/>
    <property type="match status" value="1"/>
</dbReference>
<keyword evidence="1" id="KW-0812">Transmembrane</keyword>
<accession>A0ABV0SD65</accession>